<evidence type="ECO:0000313" key="2">
    <source>
        <dbReference type="Proteomes" id="UP000054217"/>
    </source>
</evidence>
<organism evidence="1 2">
    <name type="scientific">Pisolithus tinctorius Marx 270</name>
    <dbReference type="NCBI Taxonomy" id="870435"/>
    <lineage>
        <taxon>Eukaryota</taxon>
        <taxon>Fungi</taxon>
        <taxon>Dikarya</taxon>
        <taxon>Basidiomycota</taxon>
        <taxon>Agaricomycotina</taxon>
        <taxon>Agaricomycetes</taxon>
        <taxon>Agaricomycetidae</taxon>
        <taxon>Boletales</taxon>
        <taxon>Sclerodermatineae</taxon>
        <taxon>Pisolithaceae</taxon>
        <taxon>Pisolithus</taxon>
    </lineage>
</organism>
<dbReference type="InParanoid" id="A0A0C3P4J7"/>
<dbReference type="HOGENOM" id="CLU_2980088_0_0_1"/>
<protein>
    <submittedName>
        <fullName evidence="1">Uncharacterized protein</fullName>
    </submittedName>
</protein>
<dbReference type="AlphaFoldDB" id="A0A0C3P4J7"/>
<evidence type="ECO:0000313" key="1">
    <source>
        <dbReference type="EMBL" id="KIO02194.1"/>
    </source>
</evidence>
<proteinExistence type="predicted"/>
<accession>A0A0C3P4J7</accession>
<name>A0A0C3P4J7_PISTI</name>
<dbReference type="Proteomes" id="UP000054217">
    <property type="component" value="Unassembled WGS sequence"/>
</dbReference>
<sequence>MHSFFGRGIASADAPTVNFSIPRGIEISYCDSRLQMRTTGQAYPYDYLTHGGTCAGWY</sequence>
<reference evidence="1 2" key="1">
    <citation type="submission" date="2014-04" db="EMBL/GenBank/DDBJ databases">
        <authorList>
            <consortium name="DOE Joint Genome Institute"/>
            <person name="Kuo A."/>
            <person name="Kohler A."/>
            <person name="Costa M.D."/>
            <person name="Nagy L.G."/>
            <person name="Floudas D."/>
            <person name="Copeland A."/>
            <person name="Barry K.W."/>
            <person name="Cichocki N."/>
            <person name="Veneault-Fourrey C."/>
            <person name="LaButti K."/>
            <person name="Lindquist E.A."/>
            <person name="Lipzen A."/>
            <person name="Lundell T."/>
            <person name="Morin E."/>
            <person name="Murat C."/>
            <person name="Sun H."/>
            <person name="Tunlid A."/>
            <person name="Henrissat B."/>
            <person name="Grigoriev I.V."/>
            <person name="Hibbett D.S."/>
            <person name="Martin F."/>
            <person name="Nordberg H.P."/>
            <person name="Cantor M.N."/>
            <person name="Hua S.X."/>
        </authorList>
    </citation>
    <scope>NUCLEOTIDE SEQUENCE [LARGE SCALE GENOMIC DNA]</scope>
    <source>
        <strain evidence="1 2">Marx 270</strain>
    </source>
</reference>
<gene>
    <name evidence="1" type="ORF">M404DRAFT_1002617</name>
</gene>
<dbReference type="OrthoDB" id="10616452at2759"/>
<reference evidence="2" key="2">
    <citation type="submission" date="2015-01" db="EMBL/GenBank/DDBJ databases">
        <title>Evolutionary Origins and Diversification of the Mycorrhizal Mutualists.</title>
        <authorList>
            <consortium name="DOE Joint Genome Institute"/>
            <consortium name="Mycorrhizal Genomics Consortium"/>
            <person name="Kohler A."/>
            <person name="Kuo A."/>
            <person name="Nagy L.G."/>
            <person name="Floudas D."/>
            <person name="Copeland A."/>
            <person name="Barry K.W."/>
            <person name="Cichocki N."/>
            <person name="Veneault-Fourrey C."/>
            <person name="LaButti K."/>
            <person name="Lindquist E.A."/>
            <person name="Lipzen A."/>
            <person name="Lundell T."/>
            <person name="Morin E."/>
            <person name="Murat C."/>
            <person name="Riley R."/>
            <person name="Ohm R."/>
            <person name="Sun H."/>
            <person name="Tunlid A."/>
            <person name="Henrissat B."/>
            <person name="Grigoriev I.V."/>
            <person name="Hibbett D.S."/>
            <person name="Martin F."/>
        </authorList>
    </citation>
    <scope>NUCLEOTIDE SEQUENCE [LARGE SCALE GENOMIC DNA]</scope>
    <source>
        <strain evidence="2">Marx 270</strain>
    </source>
</reference>
<dbReference type="EMBL" id="KN831983">
    <property type="protein sequence ID" value="KIO02194.1"/>
    <property type="molecule type" value="Genomic_DNA"/>
</dbReference>
<keyword evidence="2" id="KW-1185">Reference proteome</keyword>